<comment type="caution">
    <text evidence="2">The sequence shown here is derived from an EMBL/GenBank/DDBJ whole genome shotgun (WGS) entry which is preliminary data.</text>
</comment>
<evidence type="ECO:0008006" key="4">
    <source>
        <dbReference type="Google" id="ProtNLM"/>
    </source>
</evidence>
<dbReference type="Proteomes" id="UP000176480">
    <property type="component" value="Unassembled WGS sequence"/>
</dbReference>
<accession>A0A1F7J6Z6</accession>
<keyword evidence="1" id="KW-1277">Toxin-antitoxin system</keyword>
<evidence type="ECO:0000313" key="2">
    <source>
        <dbReference type="EMBL" id="OGK51387.1"/>
    </source>
</evidence>
<dbReference type="InterPro" id="IPR007712">
    <property type="entry name" value="RelE/ParE_toxin"/>
</dbReference>
<proteinExistence type="predicted"/>
<dbReference type="EMBL" id="MGAR01000030">
    <property type="protein sequence ID" value="OGK51387.1"/>
    <property type="molecule type" value="Genomic_DNA"/>
</dbReference>
<dbReference type="AlphaFoldDB" id="A0A1F7J6Z6"/>
<reference evidence="2 3" key="1">
    <citation type="journal article" date="2016" name="Nat. Commun.">
        <title>Thousands of microbial genomes shed light on interconnected biogeochemical processes in an aquifer system.</title>
        <authorList>
            <person name="Anantharaman K."/>
            <person name="Brown C.T."/>
            <person name="Hug L.A."/>
            <person name="Sharon I."/>
            <person name="Castelle C.J."/>
            <person name="Probst A.J."/>
            <person name="Thomas B.C."/>
            <person name="Singh A."/>
            <person name="Wilkins M.J."/>
            <person name="Karaoz U."/>
            <person name="Brodie E.L."/>
            <person name="Williams K.H."/>
            <person name="Hubbard S.S."/>
            <person name="Banfield J.F."/>
        </authorList>
    </citation>
    <scope>NUCLEOTIDE SEQUENCE [LARGE SCALE GENOMIC DNA]</scope>
</reference>
<name>A0A1F7J6Z6_9BACT</name>
<dbReference type="Gene3D" id="3.30.2310.20">
    <property type="entry name" value="RelE-like"/>
    <property type="match status" value="1"/>
</dbReference>
<gene>
    <name evidence="2" type="ORF">A2966_00025</name>
</gene>
<dbReference type="InterPro" id="IPR035093">
    <property type="entry name" value="RelE/ParE_toxin_dom_sf"/>
</dbReference>
<dbReference type="SUPFAM" id="SSF143011">
    <property type="entry name" value="RelE-like"/>
    <property type="match status" value="1"/>
</dbReference>
<evidence type="ECO:0000313" key="3">
    <source>
        <dbReference type="Proteomes" id="UP000176480"/>
    </source>
</evidence>
<dbReference type="STRING" id="1802067.A2966_00025"/>
<organism evidence="2 3">
    <name type="scientific">Candidatus Roizmanbacteria bacterium RIFCSPLOWO2_01_FULL_41_22</name>
    <dbReference type="NCBI Taxonomy" id="1802067"/>
    <lineage>
        <taxon>Bacteria</taxon>
        <taxon>Candidatus Roizmaniibacteriota</taxon>
    </lineage>
</organism>
<sequence length="84" mass="10326">MRTLVFTEKALKDLQKLDKLAKRRIIKTLHQFRLDDQEALPLTGSWKNWYKLRVGNYRILLTKERNNIWIVGYLRHRKEVYKKK</sequence>
<protein>
    <recommendedName>
        <fullName evidence="4">Addiction module toxin RelE</fullName>
    </recommendedName>
</protein>
<dbReference type="Pfam" id="PF05016">
    <property type="entry name" value="ParE_toxin"/>
    <property type="match status" value="1"/>
</dbReference>
<evidence type="ECO:0000256" key="1">
    <source>
        <dbReference type="ARBA" id="ARBA00022649"/>
    </source>
</evidence>